<dbReference type="Proteomes" id="UP000187013">
    <property type="component" value="Unassembled WGS sequence"/>
</dbReference>
<keyword evidence="7" id="KW-0961">Cell wall biogenesis/degradation</keyword>
<dbReference type="SUPFAM" id="SSF51445">
    <property type="entry name" value="(Trans)glycosidases"/>
    <property type="match status" value="1"/>
</dbReference>
<dbReference type="GO" id="GO:0005576">
    <property type="term" value="C:extracellular region"/>
    <property type="evidence" value="ECO:0007669"/>
    <property type="project" value="UniProtKB-SubCell"/>
</dbReference>
<comment type="caution">
    <text evidence="13">The sequence shown here is derived from an EMBL/GenBank/DDBJ whole genome shotgun (WGS) entry which is preliminary data.</text>
</comment>
<keyword evidence="6 10" id="KW-0326">Glycosidase</keyword>
<dbReference type="GO" id="GO:0071555">
    <property type="term" value="P:cell wall organization"/>
    <property type="evidence" value="ECO:0007669"/>
    <property type="project" value="UniProtKB-KW"/>
</dbReference>
<dbReference type="GO" id="GO:0009986">
    <property type="term" value="C:cell surface"/>
    <property type="evidence" value="ECO:0007669"/>
    <property type="project" value="TreeGrafter"/>
</dbReference>
<sequence length="449" mass="52200">MLLSSIVILLEAVVCFCSPLTTGESESGSESSNIQFLTERNQKRYFDYGSTEWNEPVRGVNLGGWLVLEPFITPTLFEAFRQNDDSDEGIPVDEYHYTKALGPKLAADRLESHWQSWITETDLKEIKSMGFNLVRIPIGYWAYETLPDDPYVSGHQEKYLDKAIQWASDNGLKVWVDLHGAAGSQNGFDNSGLRDSYKFQDESNLNVTRKVIHYLLDKYSRDEYVDTVVGVQLINEPFGPVLDMDKLKNDYYLENYNYLRKELGRDQIIVIHDAFQPLHYWDDFFTLDKGYWGVLVDHHHYQIFDPQQLNATFEDKLKIACSWGQDVVNESHWTISGEFTAALTDCTKWVNGVGYKARYDGTFRKENQGSFYIGSCENNEDFSSWSQERKDQTRHYLETQLNAFELRGGWIFWTYKTENSIEWDVQKLAYNGLLPQPLDDRKFPNFCKK</sequence>
<dbReference type="PANTHER" id="PTHR31297">
    <property type="entry name" value="GLUCAN ENDO-1,6-BETA-GLUCOSIDASE B"/>
    <property type="match status" value="1"/>
</dbReference>
<comment type="similarity">
    <text evidence="2 10">Belongs to the glycosyl hydrolase 5 (cellulase A) family.</text>
</comment>
<feature type="signal peptide" evidence="11">
    <location>
        <begin position="1"/>
        <end position="23"/>
    </location>
</feature>
<evidence type="ECO:0000256" key="8">
    <source>
        <dbReference type="ARBA" id="ARBA00036824"/>
    </source>
</evidence>
<evidence type="ECO:0000256" key="10">
    <source>
        <dbReference type="RuleBase" id="RU361153"/>
    </source>
</evidence>
<reference evidence="13 14" key="1">
    <citation type="submission" date="2016-08" db="EMBL/GenBank/DDBJ databases">
        <title>Draft genome sequence of allopolyploid Zygosaccharomyces rouxii.</title>
        <authorList>
            <person name="Watanabe J."/>
            <person name="Uehara K."/>
            <person name="Mogi Y."/>
            <person name="Tsukioka Y."/>
        </authorList>
    </citation>
    <scope>NUCLEOTIDE SEQUENCE [LARGE SCALE GENOMIC DNA]</scope>
    <source>
        <strain evidence="13 14">NBRC 110957</strain>
    </source>
</reference>
<dbReference type="GO" id="GO:0009251">
    <property type="term" value="P:glucan catabolic process"/>
    <property type="evidence" value="ECO:0007669"/>
    <property type="project" value="TreeGrafter"/>
</dbReference>
<evidence type="ECO:0000256" key="4">
    <source>
        <dbReference type="ARBA" id="ARBA00022729"/>
    </source>
</evidence>
<name>A0A1Q3AEN5_ZYGRO</name>
<evidence type="ECO:0000256" key="3">
    <source>
        <dbReference type="ARBA" id="ARBA00022525"/>
    </source>
</evidence>
<evidence type="ECO:0000256" key="5">
    <source>
        <dbReference type="ARBA" id="ARBA00022801"/>
    </source>
</evidence>
<organism evidence="13 14">
    <name type="scientific">Zygosaccharomyces rouxii</name>
    <dbReference type="NCBI Taxonomy" id="4956"/>
    <lineage>
        <taxon>Eukaryota</taxon>
        <taxon>Fungi</taxon>
        <taxon>Dikarya</taxon>
        <taxon>Ascomycota</taxon>
        <taxon>Saccharomycotina</taxon>
        <taxon>Saccharomycetes</taxon>
        <taxon>Saccharomycetales</taxon>
        <taxon>Saccharomycetaceae</taxon>
        <taxon>Zygosaccharomyces</taxon>
    </lineage>
</organism>
<accession>A0A1Q3AEN5</accession>
<dbReference type="GO" id="GO:0004338">
    <property type="term" value="F:glucan exo-1,3-beta-glucosidase activity"/>
    <property type="evidence" value="ECO:0007669"/>
    <property type="project" value="UniProtKB-EC"/>
</dbReference>
<dbReference type="GO" id="GO:0009277">
    <property type="term" value="C:fungal-type cell wall"/>
    <property type="evidence" value="ECO:0007669"/>
    <property type="project" value="UniProtKB-ARBA"/>
</dbReference>
<dbReference type="Gene3D" id="3.20.20.80">
    <property type="entry name" value="Glycosidases"/>
    <property type="match status" value="1"/>
</dbReference>
<dbReference type="AlphaFoldDB" id="A0A1Q3AEN5"/>
<keyword evidence="5 10" id="KW-0378">Hydrolase</keyword>
<keyword evidence="3" id="KW-0964">Secreted</keyword>
<keyword evidence="4 11" id="KW-0732">Signal</keyword>
<dbReference type="EMBL" id="BDGX01000037">
    <property type="protein sequence ID" value="GAV54142.1"/>
    <property type="molecule type" value="Genomic_DNA"/>
</dbReference>
<evidence type="ECO:0000256" key="1">
    <source>
        <dbReference type="ARBA" id="ARBA00004613"/>
    </source>
</evidence>
<feature type="domain" description="Glycoside hydrolase family 5" evidence="12">
    <location>
        <begin position="109"/>
        <end position="273"/>
    </location>
</feature>
<gene>
    <name evidence="13" type="ORF">ZYGR_0AK06440</name>
</gene>
<comment type="catalytic activity">
    <reaction evidence="8">
        <text>Successive hydrolysis of beta-D-glucose units from the non-reducing ends of (1-&gt;3)-beta-D-glucans, releasing alpha-glucose.</text>
        <dbReference type="EC" id="3.2.1.58"/>
    </reaction>
</comment>
<evidence type="ECO:0000259" key="12">
    <source>
        <dbReference type="Pfam" id="PF00150"/>
    </source>
</evidence>
<dbReference type="InterPro" id="IPR001547">
    <property type="entry name" value="Glyco_hydro_5"/>
</dbReference>
<feature type="chain" id="PRO_5013111858" description="glucan 1,3-beta-glucosidase" evidence="11">
    <location>
        <begin position="24"/>
        <end position="449"/>
    </location>
</feature>
<protein>
    <recommendedName>
        <fullName evidence="9">glucan 1,3-beta-glucosidase</fullName>
        <ecNumber evidence="9">3.2.1.58</ecNumber>
    </recommendedName>
</protein>
<dbReference type="FunFam" id="3.20.20.80:FF:000033">
    <property type="entry name" value="Glucan 1,3-beta-glucosidase A"/>
    <property type="match status" value="1"/>
</dbReference>
<evidence type="ECO:0000256" key="6">
    <source>
        <dbReference type="ARBA" id="ARBA00023295"/>
    </source>
</evidence>
<dbReference type="EC" id="3.2.1.58" evidence="9"/>
<evidence type="ECO:0000313" key="13">
    <source>
        <dbReference type="EMBL" id="GAV54142.1"/>
    </source>
</evidence>
<proteinExistence type="inferred from homology"/>
<dbReference type="PANTHER" id="PTHR31297:SF1">
    <property type="entry name" value="GLUCAN 1,3-BETA-GLUCOSIDASE I_II-RELATED"/>
    <property type="match status" value="1"/>
</dbReference>
<dbReference type="InterPro" id="IPR017853">
    <property type="entry name" value="GH"/>
</dbReference>
<evidence type="ECO:0000256" key="2">
    <source>
        <dbReference type="ARBA" id="ARBA00005641"/>
    </source>
</evidence>
<dbReference type="InterPro" id="IPR050386">
    <property type="entry name" value="Glycosyl_hydrolase_5"/>
</dbReference>
<dbReference type="Pfam" id="PF00150">
    <property type="entry name" value="Cellulase"/>
    <property type="match status" value="1"/>
</dbReference>
<evidence type="ECO:0000256" key="9">
    <source>
        <dbReference type="ARBA" id="ARBA00038929"/>
    </source>
</evidence>
<dbReference type="InterPro" id="IPR018087">
    <property type="entry name" value="Glyco_hydro_5_CS"/>
</dbReference>
<dbReference type="OrthoDB" id="62120at2759"/>
<evidence type="ECO:0000256" key="11">
    <source>
        <dbReference type="SAM" id="SignalP"/>
    </source>
</evidence>
<evidence type="ECO:0000313" key="14">
    <source>
        <dbReference type="Proteomes" id="UP000187013"/>
    </source>
</evidence>
<evidence type="ECO:0000256" key="7">
    <source>
        <dbReference type="ARBA" id="ARBA00023316"/>
    </source>
</evidence>
<dbReference type="PROSITE" id="PS00659">
    <property type="entry name" value="GLYCOSYL_HYDROL_F5"/>
    <property type="match status" value="1"/>
</dbReference>
<comment type="subcellular location">
    <subcellularLocation>
        <location evidence="1">Secreted</location>
    </subcellularLocation>
</comment>